<dbReference type="InterPro" id="IPR014756">
    <property type="entry name" value="Ig_E-set"/>
</dbReference>
<dbReference type="InterPro" id="IPR013780">
    <property type="entry name" value="Glyco_hydro_b"/>
</dbReference>
<dbReference type="InterPro" id="IPR017853">
    <property type="entry name" value="GH"/>
</dbReference>
<dbReference type="EMBL" id="DVGK01000061">
    <property type="protein sequence ID" value="HIR13337.1"/>
    <property type="molecule type" value="Genomic_DNA"/>
</dbReference>
<evidence type="ECO:0000313" key="5">
    <source>
        <dbReference type="EMBL" id="HIR13337.1"/>
    </source>
</evidence>
<evidence type="ECO:0000256" key="2">
    <source>
        <dbReference type="ARBA" id="ARBA00022801"/>
    </source>
</evidence>
<evidence type="ECO:0000256" key="3">
    <source>
        <dbReference type="ARBA" id="ARBA00023295"/>
    </source>
</evidence>
<dbReference type="InterPro" id="IPR013783">
    <property type="entry name" value="Ig-like_fold"/>
</dbReference>
<dbReference type="SUPFAM" id="SSF51445">
    <property type="entry name" value="(Trans)glycosidases"/>
    <property type="match status" value="1"/>
</dbReference>
<protein>
    <submittedName>
        <fullName evidence="5">Glycoside hydrolase family 13 protein</fullName>
    </submittedName>
</protein>
<dbReference type="Proteomes" id="UP000886757">
    <property type="component" value="Unassembled WGS sequence"/>
</dbReference>
<feature type="domain" description="Glycosyl hydrolase family 13 catalytic" evidence="4">
    <location>
        <begin position="144"/>
        <end position="597"/>
    </location>
</feature>
<dbReference type="SMART" id="SM00642">
    <property type="entry name" value="Aamy"/>
    <property type="match status" value="1"/>
</dbReference>
<dbReference type="InterPro" id="IPR004185">
    <property type="entry name" value="Glyco_hydro_13_lg-like_dom"/>
</dbReference>
<dbReference type="PANTHER" id="PTHR10357:SF210">
    <property type="entry name" value="MALTODEXTRIN GLUCOSIDASE"/>
    <property type="match status" value="1"/>
</dbReference>
<dbReference type="InterPro" id="IPR006047">
    <property type="entry name" value="GH13_cat_dom"/>
</dbReference>
<dbReference type="AlphaFoldDB" id="A0A9D1ABS3"/>
<dbReference type="Gene3D" id="3.20.20.80">
    <property type="entry name" value="Glycosidases"/>
    <property type="match status" value="1"/>
</dbReference>
<gene>
    <name evidence="5" type="ORF">IAB31_05370</name>
</gene>
<keyword evidence="3" id="KW-0326">Glycosidase</keyword>
<dbReference type="SUPFAM" id="SSF81296">
    <property type="entry name" value="E set domains"/>
    <property type="match status" value="1"/>
</dbReference>
<proteinExistence type="inferred from homology"/>
<dbReference type="Pfam" id="PF02903">
    <property type="entry name" value="Alpha-amylase_N"/>
    <property type="match status" value="1"/>
</dbReference>
<dbReference type="SUPFAM" id="SSF51011">
    <property type="entry name" value="Glycosyl hydrolase domain"/>
    <property type="match status" value="1"/>
</dbReference>
<dbReference type="GO" id="GO:0004553">
    <property type="term" value="F:hydrolase activity, hydrolyzing O-glycosyl compounds"/>
    <property type="evidence" value="ECO:0007669"/>
    <property type="project" value="InterPro"/>
</dbReference>
<evidence type="ECO:0000259" key="4">
    <source>
        <dbReference type="SMART" id="SM00642"/>
    </source>
</evidence>
<dbReference type="CDD" id="cd11338">
    <property type="entry name" value="AmyAc_CMD"/>
    <property type="match status" value="1"/>
</dbReference>
<evidence type="ECO:0000256" key="1">
    <source>
        <dbReference type="ARBA" id="ARBA00008061"/>
    </source>
</evidence>
<reference evidence="5" key="1">
    <citation type="submission" date="2020-10" db="EMBL/GenBank/DDBJ databases">
        <authorList>
            <person name="Gilroy R."/>
        </authorList>
    </citation>
    <scope>NUCLEOTIDE SEQUENCE</scope>
    <source>
        <strain evidence="5">ChiSjej4B22-8148</strain>
    </source>
</reference>
<name>A0A9D1ABS3_9FIRM</name>
<dbReference type="Gene3D" id="2.60.40.10">
    <property type="entry name" value="Immunoglobulins"/>
    <property type="match status" value="1"/>
</dbReference>
<dbReference type="GO" id="GO:0005975">
    <property type="term" value="P:carbohydrate metabolic process"/>
    <property type="evidence" value="ECO:0007669"/>
    <property type="project" value="InterPro"/>
</dbReference>
<reference evidence="5" key="2">
    <citation type="journal article" date="2021" name="PeerJ">
        <title>Extensive microbial diversity within the chicken gut microbiome revealed by metagenomics and culture.</title>
        <authorList>
            <person name="Gilroy R."/>
            <person name="Ravi A."/>
            <person name="Getino M."/>
            <person name="Pursley I."/>
            <person name="Horton D.L."/>
            <person name="Alikhan N.F."/>
            <person name="Baker D."/>
            <person name="Gharbi K."/>
            <person name="Hall N."/>
            <person name="Watson M."/>
            <person name="Adriaenssens E.M."/>
            <person name="Foster-Nyarko E."/>
            <person name="Jarju S."/>
            <person name="Secka A."/>
            <person name="Antonio M."/>
            <person name="Oren A."/>
            <person name="Chaudhuri R.R."/>
            <person name="La Ragione R."/>
            <person name="Hildebrand F."/>
            <person name="Pallen M.J."/>
        </authorList>
    </citation>
    <scope>NUCLEOTIDE SEQUENCE</scope>
    <source>
        <strain evidence="5">ChiSjej4B22-8148</strain>
    </source>
</reference>
<organism evidence="5 6">
    <name type="scientific">Candidatus Choladousia intestinavium</name>
    <dbReference type="NCBI Taxonomy" id="2840727"/>
    <lineage>
        <taxon>Bacteria</taxon>
        <taxon>Bacillati</taxon>
        <taxon>Bacillota</taxon>
        <taxon>Clostridia</taxon>
        <taxon>Lachnospirales</taxon>
        <taxon>Lachnospiraceae</taxon>
        <taxon>Lachnospiraceae incertae sedis</taxon>
        <taxon>Candidatus Choladousia</taxon>
    </lineage>
</organism>
<dbReference type="CDD" id="cd02857">
    <property type="entry name" value="E_set_CDase_PDE_N"/>
    <property type="match status" value="1"/>
</dbReference>
<dbReference type="Pfam" id="PF00128">
    <property type="entry name" value="Alpha-amylase"/>
    <property type="match status" value="2"/>
</dbReference>
<keyword evidence="2 5" id="KW-0378">Hydrolase</keyword>
<comment type="similarity">
    <text evidence="1">Belongs to the glycosyl hydrolase 13 family.</text>
</comment>
<comment type="caution">
    <text evidence="5">The sequence shown here is derived from an EMBL/GenBank/DDBJ whole genome shotgun (WGS) entry which is preliminary data.</text>
</comment>
<evidence type="ECO:0000313" key="6">
    <source>
        <dbReference type="Proteomes" id="UP000886757"/>
    </source>
</evidence>
<sequence>MEQNFKYLTQTQRYITFMRPVLNTRALFSDETRNYVCPMEPKTGDTIKIRFRTAKDNVDFVFFISGTVKNLMRLEKSEGEFDYYTTEIVAGEKPIYYYFEVQTGKLRLFYNKSGVSQDLQESNAFCVVPGFSTPDWAKGAVMYQIFTERFYNGDPTNDVEDREYIYIGEGTARVRDWYKLPAYMGVREFYGGDLQGVMDKLDYLQELGVEVIFFNPLFVSPSNHKYDIQDYDYIDPHFGKIVYEEGRLLHEWDNDNKHATKYITRVTDPRNLEASNQFFAELVEELHRRGMKVILDGVLNHCGSFNKWMDREQIYEKQSNYEKGAYISADSPYRSFFKFYNEHEWPYNSFYEGWWGHDTLPKLNYEDSPKLEEYILNIAAKWVSPPYNADGWRLDVAADLGFSSEYNHTFWKKFRKAVKKANPNAIILAEHYGDAASWLHGDQWDTVMNYDAFMEPLTWFFTGMEKHSDDFQPGLLGNAESFIGAMRYHMGSFLAPSLLTAMNELSNHDHSRFLTRTNHKVGRVESLGHAAASEGVEPAVMREAVIMQMTWPGAPTVYYGDEAGVCGFTDPDNRRTYPWGREDPVMLEFHKAAIRMHKAYPVLTHGSLRFLRADYNCLAYGRFSEECQVIVAFNNNDHDKELRFTVWETGVEKRGALRRIFYSDKSGYTEETALIPVEAGEVRIPMGAFGGIVLVNFKKDTRES</sequence>
<accession>A0A9D1ABS3</accession>
<dbReference type="Gene3D" id="2.60.40.1180">
    <property type="entry name" value="Golgi alpha-mannosidase II"/>
    <property type="match status" value="1"/>
</dbReference>
<dbReference type="PANTHER" id="PTHR10357">
    <property type="entry name" value="ALPHA-AMYLASE FAMILY MEMBER"/>
    <property type="match status" value="1"/>
</dbReference>